<proteinExistence type="predicted"/>
<evidence type="ECO:0000256" key="1">
    <source>
        <dbReference type="SAM" id="MobiDB-lite"/>
    </source>
</evidence>
<gene>
    <name evidence="2" type="ORF">LSH36_221g02011</name>
</gene>
<sequence length="66" mass="7929">MMMKDREKQLQNVENEQKMDTVQNRFPNDDLQLQEKDKRNKNPIKRRATAGAVLLKSLSKRHNHQR</sequence>
<evidence type="ECO:0000313" key="2">
    <source>
        <dbReference type="EMBL" id="KAK2156116.1"/>
    </source>
</evidence>
<protein>
    <submittedName>
        <fullName evidence="2">Uncharacterized protein</fullName>
    </submittedName>
</protein>
<feature type="compositionally biased region" description="Basic and acidic residues" evidence="1">
    <location>
        <begin position="1"/>
        <end position="19"/>
    </location>
</feature>
<dbReference type="EMBL" id="JAODUP010000221">
    <property type="protein sequence ID" value="KAK2156116.1"/>
    <property type="molecule type" value="Genomic_DNA"/>
</dbReference>
<comment type="caution">
    <text evidence="2">The sequence shown here is derived from an EMBL/GenBank/DDBJ whole genome shotgun (WGS) entry which is preliminary data.</text>
</comment>
<reference evidence="2" key="1">
    <citation type="journal article" date="2023" name="Mol. Biol. Evol.">
        <title>Third-Generation Sequencing Reveals the Adaptive Role of the Epigenome in Three Deep-Sea Polychaetes.</title>
        <authorList>
            <person name="Perez M."/>
            <person name="Aroh O."/>
            <person name="Sun Y."/>
            <person name="Lan Y."/>
            <person name="Juniper S.K."/>
            <person name="Young C.R."/>
            <person name="Angers B."/>
            <person name="Qian P.Y."/>
        </authorList>
    </citation>
    <scope>NUCLEOTIDE SEQUENCE</scope>
    <source>
        <strain evidence="2">P08H-3</strain>
    </source>
</reference>
<name>A0AAD9N5U7_9ANNE</name>
<accession>A0AAD9N5U7</accession>
<feature type="region of interest" description="Disordered" evidence="1">
    <location>
        <begin position="1"/>
        <end position="66"/>
    </location>
</feature>
<dbReference type="Proteomes" id="UP001208570">
    <property type="component" value="Unassembled WGS sequence"/>
</dbReference>
<organism evidence="2 3">
    <name type="scientific">Paralvinella palmiformis</name>
    <dbReference type="NCBI Taxonomy" id="53620"/>
    <lineage>
        <taxon>Eukaryota</taxon>
        <taxon>Metazoa</taxon>
        <taxon>Spiralia</taxon>
        <taxon>Lophotrochozoa</taxon>
        <taxon>Annelida</taxon>
        <taxon>Polychaeta</taxon>
        <taxon>Sedentaria</taxon>
        <taxon>Canalipalpata</taxon>
        <taxon>Terebellida</taxon>
        <taxon>Terebelliformia</taxon>
        <taxon>Alvinellidae</taxon>
        <taxon>Paralvinella</taxon>
    </lineage>
</organism>
<dbReference type="AlphaFoldDB" id="A0AAD9N5U7"/>
<keyword evidence="3" id="KW-1185">Reference proteome</keyword>
<evidence type="ECO:0000313" key="3">
    <source>
        <dbReference type="Proteomes" id="UP001208570"/>
    </source>
</evidence>